<protein>
    <recommendedName>
        <fullName evidence="1">Amidohydrolase 3 domain-containing protein</fullName>
    </recommendedName>
</protein>
<sequence>MARVELRGVSQKDEFVRRVKEAVRNTNQGSWILGGGWNNDLWGGELPMASWVDDITPYNPVWLSRMDGHMGLANSVALKLAGITTSSEDPNGGTIVRFTSGEPTGLLIDSAMKLLLLSIPEVSVEERREALSRASNHALMRGVTTVVDVGRYFPGASVKHSWEDFSDVYKWADSSGKMMIRVCLFFPLETWLQLHNLITKVGRTMSQWIYLGGVKAFADGSLGSNSALFYEPYADEPHNYGLQVKDNESLLNLTLASDRVGLQVAIHAIGDRANDLILDMYESVFSTNGVRDRRFRIEHAQHLAPETPARFGKLGIVASVQPEHLLDDAESATKKLGIDRAQKGSYLFRSLLASNGQLAFGSDWPVADINPLGGIKTAMKRIPPGWDIAWIPSETLSLNDTLKANLLLPGHSQLKGIRRCQDLTDDGVGYWKRNYKLSGKGKEVHADGGEERATSDHITYSKAYMSRTHIVLSPVSHDLCLAARACFLDSDLGSLSPGKLADFVILSRDSWDDVVVEGSASIEATYVGGVQAYP</sequence>
<dbReference type="InterPro" id="IPR032466">
    <property type="entry name" value="Metal_Hydrolase"/>
</dbReference>
<dbReference type="Pfam" id="PF07969">
    <property type="entry name" value="Amidohydro_3"/>
    <property type="match status" value="1"/>
</dbReference>
<name>A0A6J5WEV2_PRUAR</name>
<keyword evidence="3" id="KW-1185">Reference proteome</keyword>
<dbReference type="Proteomes" id="UP000507245">
    <property type="component" value="Unassembled WGS sequence"/>
</dbReference>
<dbReference type="SUPFAM" id="SSF51556">
    <property type="entry name" value="Metallo-dependent hydrolases"/>
    <property type="match status" value="1"/>
</dbReference>
<dbReference type="OrthoDB" id="3501663at2759"/>
<reference evidence="3" key="1">
    <citation type="journal article" date="2020" name="Genome Biol.">
        <title>Gamete binning: chromosome-level and haplotype-resolved genome assembly enabled by high-throughput single-cell sequencing of gamete genomes.</title>
        <authorList>
            <person name="Campoy J.A."/>
            <person name="Sun H."/>
            <person name="Goel M."/>
            <person name="Jiao W.-B."/>
            <person name="Folz-Donahue K."/>
            <person name="Wang N."/>
            <person name="Rubio M."/>
            <person name="Liu C."/>
            <person name="Kukat C."/>
            <person name="Ruiz D."/>
            <person name="Huettel B."/>
            <person name="Schneeberger K."/>
        </authorList>
    </citation>
    <scope>NUCLEOTIDE SEQUENCE [LARGE SCALE GENOMIC DNA]</scope>
    <source>
        <strain evidence="3">cv. Rojo Pasion</strain>
    </source>
</reference>
<dbReference type="EMBL" id="CAEKKB010000002">
    <property type="protein sequence ID" value="CAB4298883.1"/>
    <property type="molecule type" value="Genomic_DNA"/>
</dbReference>
<dbReference type="PANTHER" id="PTHR22642:SF2">
    <property type="entry name" value="PROTEIN LONG AFTER FAR-RED 3"/>
    <property type="match status" value="1"/>
</dbReference>
<dbReference type="CDD" id="cd01300">
    <property type="entry name" value="YtcJ_like"/>
    <property type="match status" value="1"/>
</dbReference>
<accession>A0A6J5WEV2</accession>
<dbReference type="AlphaFoldDB" id="A0A6J5WEV2"/>
<evidence type="ECO:0000313" key="3">
    <source>
        <dbReference type="Proteomes" id="UP000507245"/>
    </source>
</evidence>
<dbReference type="PANTHER" id="PTHR22642">
    <property type="entry name" value="IMIDAZOLONEPROPIONASE"/>
    <property type="match status" value="1"/>
</dbReference>
<dbReference type="Gene3D" id="3.10.310.70">
    <property type="match status" value="1"/>
</dbReference>
<organism evidence="2 3">
    <name type="scientific">Prunus armeniaca</name>
    <name type="common">Apricot</name>
    <name type="synonym">Armeniaca vulgaris</name>
    <dbReference type="NCBI Taxonomy" id="36596"/>
    <lineage>
        <taxon>Eukaryota</taxon>
        <taxon>Viridiplantae</taxon>
        <taxon>Streptophyta</taxon>
        <taxon>Embryophyta</taxon>
        <taxon>Tracheophyta</taxon>
        <taxon>Spermatophyta</taxon>
        <taxon>Magnoliopsida</taxon>
        <taxon>eudicotyledons</taxon>
        <taxon>Gunneridae</taxon>
        <taxon>Pentapetalae</taxon>
        <taxon>rosids</taxon>
        <taxon>fabids</taxon>
        <taxon>Rosales</taxon>
        <taxon>Rosaceae</taxon>
        <taxon>Amygdaloideae</taxon>
        <taxon>Amygdaleae</taxon>
        <taxon>Prunus</taxon>
    </lineage>
</organism>
<feature type="domain" description="Amidohydrolase 3" evidence="1">
    <location>
        <begin position="5"/>
        <end position="386"/>
    </location>
</feature>
<evidence type="ECO:0000313" key="2">
    <source>
        <dbReference type="EMBL" id="CAB4298883.1"/>
    </source>
</evidence>
<dbReference type="InterPro" id="IPR013108">
    <property type="entry name" value="Amidohydro_3"/>
</dbReference>
<gene>
    <name evidence="2" type="ORF">ORAREDHAP_LOCUS11747</name>
</gene>
<dbReference type="Gene3D" id="3.20.20.140">
    <property type="entry name" value="Metal-dependent hydrolases"/>
    <property type="match status" value="1"/>
</dbReference>
<proteinExistence type="predicted"/>
<dbReference type="InterPro" id="IPR033932">
    <property type="entry name" value="YtcJ-like"/>
</dbReference>
<evidence type="ECO:0000259" key="1">
    <source>
        <dbReference type="Pfam" id="PF07969"/>
    </source>
</evidence>
<dbReference type="FunFam" id="3.10.310.70:FF:000002">
    <property type="entry name" value="LAF3/LAF3 ISF1/LAF3 ISF2"/>
    <property type="match status" value="1"/>
</dbReference>